<dbReference type="RefSeq" id="XP_008074840.1">
    <property type="nucleotide sequence ID" value="XM_008076649.1"/>
</dbReference>
<dbReference type="Proteomes" id="UP000011081">
    <property type="component" value="Unassembled WGS sequence"/>
</dbReference>
<evidence type="ECO:0000313" key="3">
    <source>
        <dbReference type="Proteomes" id="UP000011081"/>
    </source>
</evidence>
<dbReference type="OMA" id="VMGQTEY"/>
<gene>
    <name evidence="2" type="ORF">VCUG_01826</name>
</gene>
<evidence type="ECO:0000313" key="2">
    <source>
        <dbReference type="EMBL" id="ELA46676.1"/>
    </source>
</evidence>
<reference evidence="3" key="1">
    <citation type="submission" date="2011-03" db="EMBL/GenBank/DDBJ databases">
        <title>The genome sequence of Vavraia culicis strain floridensis.</title>
        <authorList>
            <consortium name="The Broad Institute Genome Sequencing Platform"/>
            <person name="Cuomo C."/>
            <person name="Becnel J."/>
            <person name="Sanscrainte N."/>
            <person name="Young S.K."/>
            <person name="Zeng Q."/>
            <person name="Gargeya S."/>
            <person name="Fitzgerald M."/>
            <person name="Haas B."/>
            <person name="Abouelleil A."/>
            <person name="Alvarado L."/>
            <person name="Arachchi H.M."/>
            <person name="Berlin A."/>
            <person name="Chapman S.B."/>
            <person name="Gearin G."/>
            <person name="Goldberg J."/>
            <person name="Griggs A."/>
            <person name="Gujja S."/>
            <person name="Hansen M."/>
            <person name="Heiman D."/>
            <person name="Howarth C."/>
            <person name="Larimer J."/>
            <person name="Lui A."/>
            <person name="MacDonald P.J.P."/>
            <person name="McCowen C."/>
            <person name="Montmayeur A."/>
            <person name="Murphy C."/>
            <person name="Neiman D."/>
            <person name="Pearson M."/>
            <person name="Priest M."/>
            <person name="Roberts A."/>
            <person name="Saif S."/>
            <person name="Shea T."/>
            <person name="Sisk P."/>
            <person name="Stolte C."/>
            <person name="Sykes S."/>
            <person name="Wortman J."/>
            <person name="Nusbaum C."/>
            <person name="Birren B."/>
        </authorList>
    </citation>
    <scope>NUCLEOTIDE SEQUENCE [LARGE SCALE GENOMIC DNA]</scope>
    <source>
        <strain evidence="3">floridensis</strain>
    </source>
</reference>
<dbReference type="InParanoid" id="L2GSM9"/>
<dbReference type="EMBL" id="GL877436">
    <property type="protein sequence ID" value="ELA46676.1"/>
    <property type="molecule type" value="Genomic_DNA"/>
</dbReference>
<name>L2GSM9_VAVCU</name>
<evidence type="ECO:0000256" key="1">
    <source>
        <dbReference type="SAM" id="MobiDB-lite"/>
    </source>
</evidence>
<protein>
    <submittedName>
        <fullName evidence="2">Uncharacterized protein</fullName>
    </submittedName>
</protein>
<proteinExistence type="predicted"/>
<keyword evidence="3" id="KW-1185">Reference proteome</keyword>
<dbReference type="VEuPathDB" id="MicrosporidiaDB:VCUG_01826"/>
<dbReference type="HOGENOM" id="CLU_2456349_0_0_1"/>
<feature type="region of interest" description="Disordered" evidence="1">
    <location>
        <begin position="48"/>
        <end position="68"/>
    </location>
</feature>
<dbReference type="AlphaFoldDB" id="L2GSM9"/>
<dbReference type="OrthoDB" id="10386827at2759"/>
<dbReference type="GeneID" id="19879697"/>
<accession>L2GSM9</accession>
<sequence>MGPDRNVTTKRLLEGKDPRDMLHLIYDLSDGTSERVMGQTEYDIALKREKPPRRRDRPEEDFGRMPPIGPFMDSFALDELIPPGFDRESFKKGFQLCRDMRK</sequence>
<organism evidence="2 3">
    <name type="scientific">Vavraia culicis (isolate floridensis)</name>
    <name type="common">Microsporidian parasite</name>
    <dbReference type="NCBI Taxonomy" id="948595"/>
    <lineage>
        <taxon>Eukaryota</taxon>
        <taxon>Fungi</taxon>
        <taxon>Fungi incertae sedis</taxon>
        <taxon>Microsporidia</taxon>
        <taxon>Pleistophoridae</taxon>
        <taxon>Vavraia</taxon>
    </lineage>
</organism>